<dbReference type="HOGENOM" id="CLU_756453_0_0_1"/>
<reference evidence="1 2" key="1">
    <citation type="journal article" date="2014" name="BMC Genomics">
        <title>Genome sequencing of four Aureobasidium pullulans varieties: biotechnological potential, stress tolerance, and description of new species.</title>
        <authorList>
            <person name="Gostin Ar C."/>
            <person name="Ohm R.A."/>
            <person name="Kogej T."/>
            <person name="Sonjak S."/>
            <person name="Turk M."/>
            <person name="Zajc J."/>
            <person name="Zalar P."/>
            <person name="Grube M."/>
            <person name="Sun H."/>
            <person name="Han J."/>
            <person name="Sharma A."/>
            <person name="Chiniquy J."/>
            <person name="Ngan C.Y."/>
            <person name="Lipzen A."/>
            <person name="Barry K."/>
            <person name="Grigoriev I.V."/>
            <person name="Gunde-Cimerman N."/>
        </authorList>
    </citation>
    <scope>NUCLEOTIDE SEQUENCE [LARGE SCALE GENOMIC DNA]</scope>
    <source>
        <strain evidence="1 2">CBS 110374</strain>
    </source>
</reference>
<evidence type="ECO:0000313" key="2">
    <source>
        <dbReference type="Proteomes" id="UP000030672"/>
    </source>
</evidence>
<dbReference type="EMBL" id="KL584874">
    <property type="protein sequence ID" value="KEQ57719.1"/>
    <property type="molecule type" value="Genomic_DNA"/>
</dbReference>
<proteinExistence type="predicted"/>
<evidence type="ECO:0000313" key="1">
    <source>
        <dbReference type="EMBL" id="KEQ57719.1"/>
    </source>
</evidence>
<dbReference type="GeneID" id="63918873"/>
<organism evidence="1 2">
    <name type="scientific">Aureobasidium melanogenum (strain CBS 110374)</name>
    <name type="common">Aureobasidium pullulans var. melanogenum</name>
    <dbReference type="NCBI Taxonomy" id="1043003"/>
    <lineage>
        <taxon>Eukaryota</taxon>
        <taxon>Fungi</taxon>
        <taxon>Dikarya</taxon>
        <taxon>Ascomycota</taxon>
        <taxon>Pezizomycotina</taxon>
        <taxon>Dothideomycetes</taxon>
        <taxon>Dothideomycetidae</taxon>
        <taxon>Dothideales</taxon>
        <taxon>Saccotheciaceae</taxon>
        <taxon>Aureobasidium</taxon>
    </lineage>
</organism>
<name>A0A074VFG1_AURM1</name>
<accession>A0A074VFG1</accession>
<dbReference type="Proteomes" id="UP000030672">
    <property type="component" value="Unassembled WGS sequence"/>
</dbReference>
<dbReference type="RefSeq" id="XP_040874743.1">
    <property type="nucleotide sequence ID" value="XM_041025500.1"/>
</dbReference>
<keyword evidence="2" id="KW-1185">Reference proteome</keyword>
<sequence length="355" mass="40707">MTISTEYENTLPLRAPKPRYTLIGPKRGVRYQVYPLIELTQRESDDLLERLHQDDFAPDACHVANHFQGRTLREAFDHHVRVRDGDKTIHPDFFVALEQESSESVLVVYLKAQGSDGESVVGVSRCAIDEANLMGANLDVGNISWIEYKEAEQEKFGSESPYTNKRYFSRDPREPKDTDSHTSVYAWFSIVSRPLRFISILEPGWARLPQDERRFVQPANVERFDDPWSEIRSLFPRICQVNKAVHRMILLVAEKEDVDADQGMSIHRVLWDAEKELSNVPNNSDQTQQQAVRAIMPELKFLEWTRTSEALKRLDELQSLGKDDLSQGVDTGLDGREVLELVQAMIQRRGGPEPT</sequence>
<gene>
    <name evidence="1" type="ORF">M437DRAFT_70584</name>
</gene>
<dbReference type="AlphaFoldDB" id="A0A074VFG1"/>
<protein>
    <submittedName>
        <fullName evidence="1">Uncharacterized protein</fullName>
    </submittedName>
</protein>